<evidence type="ECO:0000313" key="3">
    <source>
        <dbReference type="Proteomes" id="UP000729402"/>
    </source>
</evidence>
<reference evidence="2" key="2">
    <citation type="submission" date="2021-02" db="EMBL/GenBank/DDBJ databases">
        <authorList>
            <person name="Kimball J.A."/>
            <person name="Haas M.W."/>
            <person name="Macchietto M."/>
            <person name="Kono T."/>
            <person name="Duquette J."/>
            <person name="Shao M."/>
        </authorList>
    </citation>
    <scope>NUCLEOTIDE SEQUENCE</scope>
    <source>
        <tissue evidence="2">Fresh leaf tissue</tissue>
    </source>
</reference>
<name>A0A8J5WXI2_ZIZPA</name>
<evidence type="ECO:0000256" key="1">
    <source>
        <dbReference type="SAM" id="MobiDB-lite"/>
    </source>
</evidence>
<evidence type="ECO:0000313" key="2">
    <source>
        <dbReference type="EMBL" id="KAG8096769.1"/>
    </source>
</evidence>
<dbReference type="Proteomes" id="UP000729402">
    <property type="component" value="Unassembled WGS sequence"/>
</dbReference>
<feature type="compositionally biased region" description="Basic and acidic residues" evidence="1">
    <location>
        <begin position="78"/>
        <end position="93"/>
    </location>
</feature>
<protein>
    <submittedName>
        <fullName evidence="2">Uncharacterized protein</fullName>
    </submittedName>
</protein>
<comment type="caution">
    <text evidence="2">The sequence shown here is derived from an EMBL/GenBank/DDBJ whole genome shotgun (WGS) entry which is preliminary data.</text>
</comment>
<sequence>MSGISRADVHRTVPCHSQKPVNIGTSAETACRFCRASRGLNRGRSSERLIRQVLAPSTGAGRRHQLRRTGGVCSSDQLRYDSKSSEDGGRDGVHQSLELGQPFGERTPLLIGKAP</sequence>
<dbReference type="EMBL" id="JAAALK010000079">
    <property type="protein sequence ID" value="KAG8096769.1"/>
    <property type="molecule type" value="Genomic_DNA"/>
</dbReference>
<keyword evidence="3" id="KW-1185">Reference proteome</keyword>
<proteinExistence type="predicted"/>
<accession>A0A8J5WXI2</accession>
<gene>
    <name evidence="2" type="ORF">GUJ93_ZPchr0013g36270</name>
</gene>
<organism evidence="2 3">
    <name type="scientific">Zizania palustris</name>
    <name type="common">Northern wild rice</name>
    <dbReference type="NCBI Taxonomy" id="103762"/>
    <lineage>
        <taxon>Eukaryota</taxon>
        <taxon>Viridiplantae</taxon>
        <taxon>Streptophyta</taxon>
        <taxon>Embryophyta</taxon>
        <taxon>Tracheophyta</taxon>
        <taxon>Spermatophyta</taxon>
        <taxon>Magnoliopsida</taxon>
        <taxon>Liliopsida</taxon>
        <taxon>Poales</taxon>
        <taxon>Poaceae</taxon>
        <taxon>BOP clade</taxon>
        <taxon>Oryzoideae</taxon>
        <taxon>Oryzeae</taxon>
        <taxon>Zizaniinae</taxon>
        <taxon>Zizania</taxon>
    </lineage>
</organism>
<feature type="region of interest" description="Disordered" evidence="1">
    <location>
        <begin position="57"/>
        <end position="115"/>
    </location>
</feature>
<dbReference type="AlphaFoldDB" id="A0A8J5WXI2"/>
<reference evidence="2" key="1">
    <citation type="journal article" date="2021" name="bioRxiv">
        <title>Whole Genome Assembly and Annotation of Northern Wild Rice, Zizania palustris L., Supports a Whole Genome Duplication in the Zizania Genus.</title>
        <authorList>
            <person name="Haas M."/>
            <person name="Kono T."/>
            <person name="Macchietto M."/>
            <person name="Millas R."/>
            <person name="McGilp L."/>
            <person name="Shao M."/>
            <person name="Duquette J."/>
            <person name="Hirsch C.N."/>
            <person name="Kimball J."/>
        </authorList>
    </citation>
    <scope>NUCLEOTIDE SEQUENCE</scope>
    <source>
        <tissue evidence="2">Fresh leaf tissue</tissue>
    </source>
</reference>